<gene>
    <name evidence="2" type="ORF">FHS72_000887</name>
</gene>
<proteinExistence type="predicted"/>
<comment type="caution">
    <text evidence="2">The sequence shown here is derived from an EMBL/GenBank/DDBJ whole genome shotgun (WGS) entry which is preliminary data.</text>
</comment>
<protein>
    <submittedName>
        <fullName evidence="2">Uncharacterized protein</fullName>
    </submittedName>
</protein>
<keyword evidence="1" id="KW-0812">Transmembrane</keyword>
<keyword evidence="1" id="KW-1133">Transmembrane helix</keyword>
<keyword evidence="1" id="KW-0472">Membrane</keyword>
<evidence type="ECO:0000313" key="2">
    <source>
        <dbReference type="EMBL" id="MBB5721280.1"/>
    </source>
</evidence>
<reference evidence="2 3" key="1">
    <citation type="submission" date="2020-08" db="EMBL/GenBank/DDBJ databases">
        <title>Genomic Encyclopedia of Type Strains, Phase IV (KMG-IV): sequencing the most valuable type-strain genomes for metagenomic binning, comparative biology and taxonomic classification.</title>
        <authorList>
            <person name="Goeker M."/>
        </authorList>
    </citation>
    <scope>NUCLEOTIDE SEQUENCE [LARGE SCALE GENOMIC DNA]</scope>
    <source>
        <strain evidence="2 3">DSM 101064</strain>
    </source>
</reference>
<organism evidence="2 3">
    <name type="scientific">Yoonia ponticola</name>
    <dbReference type="NCBI Taxonomy" id="1524255"/>
    <lineage>
        <taxon>Bacteria</taxon>
        <taxon>Pseudomonadati</taxon>
        <taxon>Pseudomonadota</taxon>
        <taxon>Alphaproteobacteria</taxon>
        <taxon>Rhodobacterales</taxon>
        <taxon>Paracoccaceae</taxon>
        <taxon>Yoonia</taxon>
    </lineage>
</organism>
<accession>A0A7W9BIW9</accession>
<dbReference type="EMBL" id="JACIJM010000002">
    <property type="protein sequence ID" value="MBB5721280.1"/>
    <property type="molecule type" value="Genomic_DNA"/>
</dbReference>
<sequence length="83" mass="9002">MQFVRALGILGLLVALSIALKLYLGGSIFIWIVGAWIFSAPMILLDAWLFSARTDQADKPDELGSVGTVQPAVQKLARSRADE</sequence>
<name>A0A7W9BIW9_9RHOB</name>
<dbReference type="Proteomes" id="UP000535415">
    <property type="component" value="Unassembled WGS sequence"/>
</dbReference>
<dbReference type="AlphaFoldDB" id="A0A7W9BIW9"/>
<keyword evidence="3" id="KW-1185">Reference proteome</keyword>
<evidence type="ECO:0000313" key="3">
    <source>
        <dbReference type="Proteomes" id="UP000535415"/>
    </source>
</evidence>
<evidence type="ECO:0000256" key="1">
    <source>
        <dbReference type="SAM" id="Phobius"/>
    </source>
</evidence>
<feature type="transmembrane region" description="Helical" evidence="1">
    <location>
        <begin position="29"/>
        <end position="50"/>
    </location>
</feature>